<dbReference type="AlphaFoldDB" id="A0A653K619"/>
<name>A0A653K619_9GAMM</name>
<sequence length="99" mass="11732">MRYVSAILSVIIAFILSVLAQSSMHKMTGRYYAVEHASGTFSYMHFGIIMLTPFFGLLIGWKYWTSKRISFLWFFPIYFIVMYLFHWYSAVYAGYPFFS</sequence>
<protein>
    <submittedName>
        <fullName evidence="2">Uncharacterized protein</fullName>
    </submittedName>
</protein>
<dbReference type="Proteomes" id="UP000430404">
    <property type="component" value="Unassembled WGS sequence"/>
</dbReference>
<keyword evidence="1" id="KW-0812">Transmembrane</keyword>
<organism evidence="2 3">
    <name type="scientific">Acinetobacter proteolyticus</name>
    <dbReference type="NCBI Taxonomy" id="1776741"/>
    <lineage>
        <taxon>Bacteria</taxon>
        <taxon>Pseudomonadati</taxon>
        <taxon>Pseudomonadota</taxon>
        <taxon>Gammaproteobacteria</taxon>
        <taxon>Moraxellales</taxon>
        <taxon>Moraxellaceae</taxon>
        <taxon>Acinetobacter</taxon>
    </lineage>
</organism>
<feature type="transmembrane region" description="Helical" evidence="1">
    <location>
        <begin position="71"/>
        <end position="95"/>
    </location>
</feature>
<keyword evidence="1" id="KW-0472">Membrane</keyword>
<proteinExistence type="predicted"/>
<evidence type="ECO:0000313" key="3">
    <source>
        <dbReference type="Proteomes" id="UP000430404"/>
    </source>
</evidence>
<keyword evidence="1" id="KW-1133">Transmembrane helix</keyword>
<reference evidence="2 3" key="1">
    <citation type="submission" date="2019-10" db="EMBL/GenBank/DDBJ databases">
        <authorList>
            <person name="Karimi E."/>
        </authorList>
    </citation>
    <scope>NUCLEOTIDE SEQUENCE [LARGE SCALE GENOMIC DNA]</scope>
    <source>
        <strain evidence="2">Acinetobacter sp. 8BE</strain>
    </source>
</reference>
<evidence type="ECO:0000256" key="1">
    <source>
        <dbReference type="SAM" id="Phobius"/>
    </source>
</evidence>
<feature type="transmembrane region" description="Helical" evidence="1">
    <location>
        <begin position="44"/>
        <end position="64"/>
    </location>
</feature>
<evidence type="ECO:0000313" key="2">
    <source>
        <dbReference type="EMBL" id="VXA55864.1"/>
    </source>
</evidence>
<dbReference type="EMBL" id="CABWKZ010000017">
    <property type="protein sequence ID" value="VXA55864.1"/>
    <property type="molecule type" value="Genomic_DNA"/>
</dbReference>
<accession>A0A653K619</accession>
<gene>
    <name evidence="2" type="ORF">ACI8B_240183</name>
</gene>